<keyword evidence="3" id="KW-1185">Reference proteome</keyword>
<proteinExistence type="predicted"/>
<evidence type="ECO:0000313" key="3">
    <source>
        <dbReference type="Proteomes" id="UP000006727"/>
    </source>
</evidence>
<name>A0A2K1KFC5_PHYPA</name>
<protein>
    <submittedName>
        <fullName evidence="1 2">Uncharacterized protein</fullName>
    </submittedName>
</protein>
<sequence>MSGMWQEDWCRWNTCSYRSNSNALVVLLVIMFGLRSGHSVRFSLWCSERCAVEVAVVVFFGYVCCPESNQSVTSYSFFSVEVPEKFKTLEKVKEFKILVENPNERIEYL</sequence>
<dbReference type="Proteomes" id="UP000006727">
    <property type="component" value="Chromosome 6"/>
</dbReference>
<dbReference type="Gramene" id="Pp3c6_12165V3.1">
    <property type="protein sequence ID" value="Pp3c6_12165V3.1"/>
    <property type="gene ID" value="Pp3c6_12165"/>
</dbReference>
<organism evidence="1">
    <name type="scientific">Physcomitrium patens</name>
    <name type="common">Spreading-leaved earth moss</name>
    <name type="synonym">Physcomitrella patens</name>
    <dbReference type="NCBI Taxonomy" id="3218"/>
    <lineage>
        <taxon>Eukaryota</taxon>
        <taxon>Viridiplantae</taxon>
        <taxon>Streptophyta</taxon>
        <taxon>Embryophyta</taxon>
        <taxon>Bryophyta</taxon>
        <taxon>Bryophytina</taxon>
        <taxon>Bryopsida</taxon>
        <taxon>Funariidae</taxon>
        <taxon>Funariales</taxon>
        <taxon>Funariaceae</taxon>
        <taxon>Physcomitrium</taxon>
    </lineage>
</organism>
<reference evidence="2" key="3">
    <citation type="submission" date="2020-12" db="UniProtKB">
        <authorList>
            <consortium name="EnsemblPlants"/>
        </authorList>
    </citation>
    <scope>IDENTIFICATION</scope>
</reference>
<evidence type="ECO:0000313" key="1">
    <source>
        <dbReference type="EMBL" id="PNR52480.1"/>
    </source>
</evidence>
<evidence type="ECO:0000313" key="2">
    <source>
        <dbReference type="EnsemblPlants" id="Pp3c6_12165V3.1"/>
    </source>
</evidence>
<reference evidence="1 3" key="2">
    <citation type="journal article" date="2018" name="Plant J.">
        <title>The Physcomitrella patens chromosome-scale assembly reveals moss genome structure and evolution.</title>
        <authorList>
            <person name="Lang D."/>
            <person name="Ullrich K.K."/>
            <person name="Murat F."/>
            <person name="Fuchs J."/>
            <person name="Jenkins J."/>
            <person name="Haas F.B."/>
            <person name="Piednoel M."/>
            <person name="Gundlach H."/>
            <person name="Van Bel M."/>
            <person name="Meyberg R."/>
            <person name="Vives C."/>
            <person name="Morata J."/>
            <person name="Symeonidi A."/>
            <person name="Hiss M."/>
            <person name="Muchero W."/>
            <person name="Kamisugi Y."/>
            <person name="Saleh O."/>
            <person name="Blanc G."/>
            <person name="Decker E.L."/>
            <person name="van Gessel N."/>
            <person name="Grimwood J."/>
            <person name="Hayes R.D."/>
            <person name="Graham S.W."/>
            <person name="Gunter L.E."/>
            <person name="McDaniel S.F."/>
            <person name="Hoernstein S.N.W."/>
            <person name="Larsson A."/>
            <person name="Li F.W."/>
            <person name="Perroud P.F."/>
            <person name="Phillips J."/>
            <person name="Ranjan P."/>
            <person name="Rokshar D.S."/>
            <person name="Rothfels C.J."/>
            <person name="Schneider L."/>
            <person name="Shu S."/>
            <person name="Stevenson D.W."/>
            <person name="Thummler F."/>
            <person name="Tillich M."/>
            <person name="Villarreal Aguilar J.C."/>
            <person name="Widiez T."/>
            <person name="Wong G.K."/>
            <person name="Wymore A."/>
            <person name="Zhang Y."/>
            <person name="Zimmer A.D."/>
            <person name="Quatrano R.S."/>
            <person name="Mayer K.F.X."/>
            <person name="Goodstein D."/>
            <person name="Casacuberta J.M."/>
            <person name="Vandepoele K."/>
            <person name="Reski R."/>
            <person name="Cuming A.C."/>
            <person name="Tuskan G.A."/>
            <person name="Maumus F."/>
            <person name="Salse J."/>
            <person name="Schmutz J."/>
            <person name="Rensing S.A."/>
        </authorList>
    </citation>
    <scope>NUCLEOTIDE SEQUENCE [LARGE SCALE GENOMIC DNA]</scope>
    <source>
        <strain evidence="2 3">cv. Gransden 2004</strain>
    </source>
</reference>
<gene>
    <name evidence="1" type="ORF">PHYPA_008854</name>
</gene>
<dbReference type="InParanoid" id="A0A2K1KFC5"/>
<dbReference type="EMBL" id="ABEU02000006">
    <property type="protein sequence ID" value="PNR52480.1"/>
    <property type="molecule type" value="Genomic_DNA"/>
</dbReference>
<dbReference type="AlphaFoldDB" id="A0A2K1KFC5"/>
<accession>A0A2K1KFC5</accession>
<dbReference type="EnsemblPlants" id="Pp3c6_12165V3.1">
    <property type="protein sequence ID" value="Pp3c6_12165V3.1"/>
    <property type="gene ID" value="Pp3c6_12165"/>
</dbReference>
<reference evidence="1 3" key="1">
    <citation type="journal article" date="2008" name="Science">
        <title>The Physcomitrella genome reveals evolutionary insights into the conquest of land by plants.</title>
        <authorList>
            <person name="Rensing S."/>
            <person name="Lang D."/>
            <person name="Zimmer A."/>
            <person name="Terry A."/>
            <person name="Salamov A."/>
            <person name="Shapiro H."/>
            <person name="Nishiyama T."/>
            <person name="Perroud P.-F."/>
            <person name="Lindquist E."/>
            <person name="Kamisugi Y."/>
            <person name="Tanahashi T."/>
            <person name="Sakakibara K."/>
            <person name="Fujita T."/>
            <person name="Oishi K."/>
            <person name="Shin-I T."/>
            <person name="Kuroki Y."/>
            <person name="Toyoda A."/>
            <person name="Suzuki Y."/>
            <person name="Hashimoto A."/>
            <person name="Yamaguchi K."/>
            <person name="Sugano A."/>
            <person name="Kohara Y."/>
            <person name="Fujiyama A."/>
            <person name="Anterola A."/>
            <person name="Aoki S."/>
            <person name="Ashton N."/>
            <person name="Barbazuk W.B."/>
            <person name="Barker E."/>
            <person name="Bennetzen J."/>
            <person name="Bezanilla M."/>
            <person name="Blankenship R."/>
            <person name="Cho S.H."/>
            <person name="Dutcher S."/>
            <person name="Estelle M."/>
            <person name="Fawcett J.A."/>
            <person name="Gundlach H."/>
            <person name="Hanada K."/>
            <person name="Heyl A."/>
            <person name="Hicks K.A."/>
            <person name="Hugh J."/>
            <person name="Lohr M."/>
            <person name="Mayer K."/>
            <person name="Melkozernov A."/>
            <person name="Murata T."/>
            <person name="Nelson D."/>
            <person name="Pils B."/>
            <person name="Prigge M."/>
            <person name="Reiss B."/>
            <person name="Renner T."/>
            <person name="Rombauts S."/>
            <person name="Rushton P."/>
            <person name="Sanderfoot A."/>
            <person name="Schween G."/>
            <person name="Shiu S.-H."/>
            <person name="Stueber K."/>
            <person name="Theodoulou F.L."/>
            <person name="Tu H."/>
            <person name="Van de Peer Y."/>
            <person name="Verrier P.J."/>
            <person name="Waters E."/>
            <person name="Wood A."/>
            <person name="Yang L."/>
            <person name="Cove D."/>
            <person name="Cuming A."/>
            <person name="Hasebe M."/>
            <person name="Lucas S."/>
            <person name="Mishler D.B."/>
            <person name="Reski R."/>
            <person name="Grigoriev I."/>
            <person name="Quatrano R.S."/>
            <person name="Boore J.L."/>
        </authorList>
    </citation>
    <scope>NUCLEOTIDE SEQUENCE [LARGE SCALE GENOMIC DNA]</scope>
    <source>
        <strain evidence="2 3">cv. Gransden 2004</strain>
    </source>
</reference>